<gene>
    <name evidence="1" type="ORF">V6N11_044792</name>
</gene>
<dbReference type="EMBL" id="JBBPBN010000051">
    <property type="protein sequence ID" value="KAK8991895.1"/>
    <property type="molecule type" value="Genomic_DNA"/>
</dbReference>
<comment type="caution">
    <text evidence="1">The sequence shown here is derived from an EMBL/GenBank/DDBJ whole genome shotgun (WGS) entry which is preliminary data.</text>
</comment>
<sequence length="86" mass="9725">MTEGLGHARRKTLSTTELLARWVDVGNDPKSQQTKGCQARRFVWGRRCTSSVDSEVDRSWWPGGVRESGFSGNFSQTFDKKMGQWG</sequence>
<protein>
    <submittedName>
        <fullName evidence="1">Uncharacterized protein</fullName>
    </submittedName>
</protein>
<organism evidence="1 2">
    <name type="scientific">Hibiscus sabdariffa</name>
    <name type="common">roselle</name>
    <dbReference type="NCBI Taxonomy" id="183260"/>
    <lineage>
        <taxon>Eukaryota</taxon>
        <taxon>Viridiplantae</taxon>
        <taxon>Streptophyta</taxon>
        <taxon>Embryophyta</taxon>
        <taxon>Tracheophyta</taxon>
        <taxon>Spermatophyta</taxon>
        <taxon>Magnoliopsida</taxon>
        <taxon>eudicotyledons</taxon>
        <taxon>Gunneridae</taxon>
        <taxon>Pentapetalae</taxon>
        <taxon>rosids</taxon>
        <taxon>malvids</taxon>
        <taxon>Malvales</taxon>
        <taxon>Malvaceae</taxon>
        <taxon>Malvoideae</taxon>
        <taxon>Hibiscus</taxon>
    </lineage>
</organism>
<keyword evidence="2" id="KW-1185">Reference proteome</keyword>
<reference evidence="1 2" key="1">
    <citation type="journal article" date="2024" name="G3 (Bethesda)">
        <title>Genome assembly of Hibiscus sabdariffa L. provides insights into metabolisms of medicinal natural products.</title>
        <authorList>
            <person name="Kim T."/>
        </authorList>
    </citation>
    <scope>NUCLEOTIDE SEQUENCE [LARGE SCALE GENOMIC DNA]</scope>
    <source>
        <strain evidence="1">TK-2024</strain>
        <tissue evidence="1">Old leaves</tissue>
    </source>
</reference>
<name>A0ABR2PTX8_9ROSI</name>
<evidence type="ECO:0000313" key="1">
    <source>
        <dbReference type="EMBL" id="KAK8991895.1"/>
    </source>
</evidence>
<proteinExistence type="predicted"/>
<accession>A0ABR2PTX8</accession>
<dbReference type="Proteomes" id="UP001396334">
    <property type="component" value="Unassembled WGS sequence"/>
</dbReference>
<evidence type="ECO:0000313" key="2">
    <source>
        <dbReference type="Proteomes" id="UP001396334"/>
    </source>
</evidence>